<reference evidence="1 2" key="1">
    <citation type="submission" date="2018-06" db="EMBL/GenBank/DDBJ databases">
        <authorList>
            <consortium name="Pathogen Informatics"/>
            <person name="Doyle S."/>
        </authorList>
    </citation>
    <scope>NUCLEOTIDE SEQUENCE [LARGE SCALE GENOMIC DNA]</scope>
    <source>
        <strain evidence="1 2">NCTC10313</strain>
    </source>
</reference>
<sequence>MAELNPPLGTTTPEIFLDNVKRADELVNGPAGTVNDRGGEPLDTWRQIMAVNQAKQDQLDDIITSLDTASFTFPDEPAGIAATTDGQYFRVPQGEGNAVGFNYYKNSAGVAVFVASVASAEITKLLGKDDSQKLVAFTDDDGASALALDERGGIFTADSPEDIRKTIGKTGYDRAPAILKITSADKAVHGFMDEFGGVQLPGLQGSVQENIKRLNKRLSEHLERRRVLDARECGLDPFSSEDMWYPLQRGDKLAGG</sequence>
<accession>A0A377ZFR1</accession>
<keyword evidence="1" id="KW-0969">Cilium</keyword>
<proteinExistence type="predicted"/>
<dbReference type="EMBL" id="UGLW01000003">
    <property type="protein sequence ID" value="STU66878.1"/>
    <property type="molecule type" value="Genomic_DNA"/>
</dbReference>
<dbReference type="AlphaFoldDB" id="A0A377ZFR1"/>
<gene>
    <name evidence="1" type="ORF">NCTC10313_02661</name>
</gene>
<name>A0A377ZFR1_KLEPO</name>
<evidence type="ECO:0000313" key="1">
    <source>
        <dbReference type="EMBL" id="STU66878.1"/>
    </source>
</evidence>
<evidence type="ECO:0000313" key="2">
    <source>
        <dbReference type="Proteomes" id="UP000254487"/>
    </source>
</evidence>
<protein>
    <submittedName>
        <fullName evidence="1">Flagellar biosynthesis, cell-distal portion of basal-body rod</fullName>
    </submittedName>
</protein>
<keyword evidence="1" id="KW-0282">Flagellum</keyword>
<organism evidence="1 2">
    <name type="scientific">Klebsiella pneumoniae subsp. ozaenae</name>
    <dbReference type="NCBI Taxonomy" id="574"/>
    <lineage>
        <taxon>Bacteria</taxon>
        <taxon>Pseudomonadati</taxon>
        <taxon>Pseudomonadota</taxon>
        <taxon>Gammaproteobacteria</taxon>
        <taxon>Enterobacterales</taxon>
        <taxon>Enterobacteriaceae</taxon>
        <taxon>Klebsiella/Raoultella group</taxon>
        <taxon>Klebsiella</taxon>
        <taxon>Klebsiella pneumoniae complex</taxon>
    </lineage>
</organism>
<keyword evidence="1" id="KW-0966">Cell projection</keyword>
<dbReference type="Proteomes" id="UP000254487">
    <property type="component" value="Unassembled WGS sequence"/>
</dbReference>